<dbReference type="Gene3D" id="3.90.226.10">
    <property type="entry name" value="2-enoyl-CoA Hydratase, Chain A, domain 1"/>
    <property type="match status" value="1"/>
</dbReference>
<evidence type="ECO:0000256" key="2">
    <source>
        <dbReference type="ARBA" id="ARBA00023239"/>
    </source>
</evidence>
<gene>
    <name evidence="4" type="ORF">H0I76_13735</name>
</gene>
<dbReference type="InterPro" id="IPR001753">
    <property type="entry name" value="Enoyl-CoA_hydra/iso"/>
</dbReference>
<dbReference type="NCBIfam" id="NF006007">
    <property type="entry name" value="PRK08138.1"/>
    <property type="match status" value="1"/>
</dbReference>
<evidence type="ECO:0000313" key="5">
    <source>
        <dbReference type="Proteomes" id="UP000655420"/>
    </source>
</evidence>
<dbReference type="PROSITE" id="PS00166">
    <property type="entry name" value="ENOYL_COA_HYDRATASE"/>
    <property type="match status" value="1"/>
</dbReference>
<evidence type="ECO:0000313" key="4">
    <source>
        <dbReference type="EMBL" id="MBK0400255.1"/>
    </source>
</evidence>
<dbReference type="EMBL" id="JAEHHL010000008">
    <property type="protein sequence ID" value="MBK0400255.1"/>
    <property type="molecule type" value="Genomic_DNA"/>
</dbReference>
<dbReference type="CDD" id="cd06558">
    <property type="entry name" value="crotonase-like"/>
    <property type="match status" value="1"/>
</dbReference>
<dbReference type="InterPro" id="IPR029045">
    <property type="entry name" value="ClpP/crotonase-like_dom_sf"/>
</dbReference>
<dbReference type="PANTHER" id="PTHR11941">
    <property type="entry name" value="ENOYL-COA HYDRATASE-RELATED"/>
    <property type="match status" value="1"/>
</dbReference>
<accession>A0A8J7M8N6</accession>
<dbReference type="GO" id="GO:0006635">
    <property type="term" value="P:fatty acid beta-oxidation"/>
    <property type="evidence" value="ECO:0007669"/>
    <property type="project" value="TreeGrafter"/>
</dbReference>
<dbReference type="Gene3D" id="1.10.12.10">
    <property type="entry name" value="Lyase 2-enoyl-coa Hydratase, Chain A, domain 2"/>
    <property type="match status" value="1"/>
</dbReference>
<dbReference type="InterPro" id="IPR018376">
    <property type="entry name" value="Enoyl-CoA_hyd/isom_CS"/>
</dbReference>
<dbReference type="Proteomes" id="UP000655420">
    <property type="component" value="Unassembled WGS sequence"/>
</dbReference>
<name>A0A8J7M8N6_9RHOB</name>
<evidence type="ECO:0000256" key="3">
    <source>
        <dbReference type="RuleBase" id="RU003707"/>
    </source>
</evidence>
<dbReference type="PANTHER" id="PTHR11941:SF54">
    <property type="entry name" value="ENOYL-COA HYDRATASE, MITOCHONDRIAL"/>
    <property type="match status" value="1"/>
</dbReference>
<organism evidence="4 5">
    <name type="scientific">Thermohalobaculum xanthum</name>
    <dbReference type="NCBI Taxonomy" id="2753746"/>
    <lineage>
        <taxon>Bacteria</taxon>
        <taxon>Pseudomonadati</taxon>
        <taxon>Pseudomonadota</taxon>
        <taxon>Alphaproteobacteria</taxon>
        <taxon>Rhodobacterales</taxon>
        <taxon>Paracoccaceae</taxon>
        <taxon>Thermohalobaculum</taxon>
    </lineage>
</organism>
<dbReference type="SUPFAM" id="SSF52096">
    <property type="entry name" value="ClpP/crotonase"/>
    <property type="match status" value="1"/>
</dbReference>
<reference evidence="4" key="1">
    <citation type="submission" date="2020-12" db="EMBL/GenBank/DDBJ databases">
        <title>Bacterial taxonomy.</title>
        <authorList>
            <person name="Pan X."/>
        </authorList>
    </citation>
    <scope>NUCLEOTIDE SEQUENCE</scope>
    <source>
        <strain evidence="4">M0105</strain>
    </source>
</reference>
<dbReference type="Pfam" id="PF00378">
    <property type="entry name" value="ECH_1"/>
    <property type="match status" value="1"/>
</dbReference>
<keyword evidence="5" id="KW-1185">Reference proteome</keyword>
<dbReference type="FunFam" id="1.10.12.10:FF:000001">
    <property type="entry name" value="Probable enoyl-CoA hydratase, mitochondrial"/>
    <property type="match status" value="1"/>
</dbReference>
<keyword evidence="2" id="KW-0456">Lyase</keyword>
<comment type="similarity">
    <text evidence="1 3">Belongs to the enoyl-CoA hydratase/isomerase family.</text>
</comment>
<evidence type="ECO:0000256" key="1">
    <source>
        <dbReference type="ARBA" id="ARBA00005254"/>
    </source>
</evidence>
<dbReference type="FunFam" id="3.90.226.10:FF:000009">
    <property type="entry name" value="Carnitinyl-CoA dehydratase"/>
    <property type="match status" value="1"/>
</dbReference>
<comment type="caution">
    <text evidence="4">The sequence shown here is derived from an EMBL/GenBank/DDBJ whole genome shotgun (WGS) entry which is preliminary data.</text>
</comment>
<dbReference type="AlphaFoldDB" id="A0A8J7M8N6"/>
<dbReference type="RefSeq" id="WP_200610816.1">
    <property type="nucleotide sequence ID" value="NZ_JAEHHL010000008.1"/>
</dbReference>
<proteinExistence type="inferred from homology"/>
<dbReference type="InterPro" id="IPR014748">
    <property type="entry name" value="Enoyl-CoA_hydra_C"/>
</dbReference>
<protein>
    <submittedName>
        <fullName evidence="4">Enoyl-CoA hydratase/isomerase family protein</fullName>
    </submittedName>
</protein>
<sequence>MSDQLVITERPEPGVALVRLNRPEAMNALNMATRKALAEAFAALHDDAGVRAVVLTGDDRAFAAGADLKEFATATPVEIMQRRSERYWNTVAATPQPVIAAIRGHALGGGLELAMACDLIVVGEGASLGQPEVRVGIMPGAGGTQRLTRAVGKFNAMKMCLTARPVTGPEALRMGLACDCVPDDEVLDTALKMAGSISRMPPLAVQAIKEAVVKGADASLDAALALERKAFQLLFATEDRKEGMAAFIEKRRPAFRGE</sequence>
<dbReference type="GO" id="GO:0016836">
    <property type="term" value="F:hydro-lyase activity"/>
    <property type="evidence" value="ECO:0007669"/>
    <property type="project" value="UniProtKB-ARBA"/>
</dbReference>